<dbReference type="CDD" id="cd22033">
    <property type="entry name" value="HMG-box_SoxH_SOX30"/>
    <property type="match status" value="1"/>
</dbReference>
<name>A0A7K4JDV3_GEOCA</name>
<dbReference type="InterPro" id="IPR009071">
    <property type="entry name" value="HMG_box_dom"/>
</dbReference>
<dbReference type="SUPFAM" id="SSF47095">
    <property type="entry name" value="HMG-box"/>
    <property type="match status" value="1"/>
</dbReference>
<feature type="non-terminal residue" evidence="15">
    <location>
        <position position="498"/>
    </location>
</feature>
<feature type="domain" description="HMG box" evidence="14">
    <location>
        <begin position="90"/>
        <end position="158"/>
    </location>
</feature>
<dbReference type="EMBL" id="VWPV01021960">
    <property type="protein sequence ID" value="NWH63410.1"/>
    <property type="molecule type" value="Genomic_DNA"/>
</dbReference>
<dbReference type="InterPro" id="IPR052856">
    <property type="entry name" value="SOX30_TF"/>
</dbReference>
<dbReference type="PANTHER" id="PTHR47279:SF1">
    <property type="entry name" value="TRANSCRIPTION FACTOR SOX-30"/>
    <property type="match status" value="1"/>
</dbReference>
<proteinExistence type="predicted"/>
<dbReference type="GO" id="GO:1990837">
    <property type="term" value="F:sequence-specific double-stranded DNA binding"/>
    <property type="evidence" value="ECO:0007669"/>
    <property type="project" value="TreeGrafter"/>
</dbReference>
<evidence type="ECO:0000256" key="7">
    <source>
        <dbReference type="ARBA" id="ARBA00023163"/>
    </source>
</evidence>
<feature type="compositionally biased region" description="Basic and acidic residues" evidence="13">
    <location>
        <begin position="422"/>
        <end position="437"/>
    </location>
</feature>
<dbReference type="AlphaFoldDB" id="A0A7K4JDV3"/>
<keyword evidence="3" id="KW-0678">Repressor</keyword>
<sequence>GFEVLPEDRKFPVVLQPVLPETCIQIQGPLPSKLIAVASVPVKQPVPCKAQPLLKPSVEVETKNVPLTIPPSDSGSMPDTPFSKTKTGRVKRPMNAFMVWARIHRPALAKANPHANNAEISVQLGLEWSKLTEEQKQPYYDEACRIKKKHSEEFPDWVYQPRIGKRKHSPQPASPVFSSACQNIIATSSAEIFPLQSTAYSLVFCNFNSSAHPVCEAPSAICLTASSVQRAGPVTIFQTSNTSTTSVHVPAPVLPLRPVISPQLFAEPDCTEALNVSSGLSCSLRGPTPVVVESFSRNPSNITTPNTRLSFSNSEPPNVYRGLPIFPRGVPPPQATPCLHTPLCESPPISQPVHLIKVPPAFSFHCTDFVHGPRIFLSSTHPISGPPFGCANFSSARSECLNFNEEWHQRQEVVFSDSDGDSPIKEYSESTCEEHPSSESLVVPCSSDEEPSVSPVLQLTVKELEEAFLDTTFTLSSIHPNNITDSDEEEELKLLLEL</sequence>
<keyword evidence="4" id="KW-0805">Transcription regulation</keyword>
<evidence type="ECO:0000313" key="15">
    <source>
        <dbReference type="EMBL" id="NWH63410.1"/>
    </source>
</evidence>
<feature type="region of interest" description="Disordered" evidence="13">
    <location>
        <begin position="418"/>
        <end position="438"/>
    </location>
</feature>
<evidence type="ECO:0000256" key="2">
    <source>
        <dbReference type="ARBA" id="ARBA00022490"/>
    </source>
</evidence>
<gene>
    <name evidence="15" type="primary">Sox30</name>
    <name evidence="15" type="ORF">GEOCAL_R08664</name>
</gene>
<evidence type="ECO:0000256" key="9">
    <source>
        <dbReference type="ARBA" id="ARBA00054217"/>
    </source>
</evidence>
<evidence type="ECO:0000256" key="3">
    <source>
        <dbReference type="ARBA" id="ARBA00022491"/>
    </source>
</evidence>
<feature type="DNA-binding region" description="HMG box" evidence="12">
    <location>
        <begin position="90"/>
        <end position="158"/>
    </location>
</feature>
<evidence type="ECO:0000256" key="12">
    <source>
        <dbReference type="PROSITE-ProRule" id="PRU00267"/>
    </source>
</evidence>
<dbReference type="InterPro" id="IPR036910">
    <property type="entry name" value="HMG_box_dom_sf"/>
</dbReference>
<evidence type="ECO:0000256" key="1">
    <source>
        <dbReference type="ARBA" id="ARBA00004496"/>
    </source>
</evidence>
<dbReference type="GO" id="GO:0001228">
    <property type="term" value="F:DNA-binding transcription activator activity, RNA polymerase II-specific"/>
    <property type="evidence" value="ECO:0007669"/>
    <property type="project" value="UniProtKB-ARBA"/>
</dbReference>
<evidence type="ECO:0000313" key="16">
    <source>
        <dbReference type="Proteomes" id="UP000531151"/>
    </source>
</evidence>
<keyword evidence="7" id="KW-0804">Transcription</keyword>
<feature type="compositionally biased region" description="Polar residues" evidence="13">
    <location>
        <begin position="71"/>
        <end position="85"/>
    </location>
</feature>
<comment type="subunit">
    <text evidence="10">Interacts with CTNNB1, competitively inhibiting CTNNB1-TCF7L2/TCF4 interaction.</text>
</comment>
<feature type="non-terminal residue" evidence="15">
    <location>
        <position position="1"/>
    </location>
</feature>
<feature type="region of interest" description="Disordered" evidence="13">
    <location>
        <begin position="66"/>
        <end position="87"/>
    </location>
</feature>
<protein>
    <recommendedName>
        <fullName evidence="11">Transcription factor SOX-30</fullName>
    </recommendedName>
</protein>
<accession>A0A7K4JDV3</accession>
<evidence type="ECO:0000256" key="6">
    <source>
        <dbReference type="ARBA" id="ARBA00023159"/>
    </source>
</evidence>
<comment type="function">
    <text evidence="9">Acts both as a transcriptional activator and a repressor. Binds to the DNA sequence 5'-ACAAT-3' and shows a preference for guanine residues surrounding this core motif. Binds to its own promoter and activates its own transcription. Required to activate the expression of postmeiotic genes involved in spermiogenesis. Binds to the promoter region of CTNNB1 and represses its transcription which leads to inhibition of Wnt signaling. Also inhibits Wnt signaling by binding to the CTNNB1 protein, preventing interaction of CTNNB1 with TCF7L2/TCF4.</text>
</comment>
<evidence type="ECO:0000256" key="13">
    <source>
        <dbReference type="SAM" id="MobiDB-lite"/>
    </source>
</evidence>
<keyword evidence="2" id="KW-0963">Cytoplasm</keyword>
<evidence type="ECO:0000256" key="11">
    <source>
        <dbReference type="ARBA" id="ARBA00070331"/>
    </source>
</evidence>
<dbReference type="OrthoDB" id="6247875at2759"/>
<dbReference type="Gene3D" id="1.10.30.10">
    <property type="entry name" value="High mobility group box domain"/>
    <property type="match status" value="1"/>
</dbReference>
<dbReference type="Pfam" id="PF00505">
    <property type="entry name" value="HMG_box"/>
    <property type="match status" value="1"/>
</dbReference>
<evidence type="ECO:0000256" key="4">
    <source>
        <dbReference type="ARBA" id="ARBA00023015"/>
    </source>
</evidence>
<dbReference type="FunFam" id="1.10.30.10:FF:000027">
    <property type="entry name" value="Transcription factor SOX-30"/>
    <property type="match status" value="1"/>
</dbReference>
<reference evidence="15 16" key="1">
    <citation type="submission" date="2019-09" db="EMBL/GenBank/DDBJ databases">
        <title>Bird 10,000 Genomes (B10K) Project - Family phase.</title>
        <authorList>
            <person name="Zhang G."/>
        </authorList>
    </citation>
    <scope>NUCLEOTIDE SEQUENCE [LARGE SCALE GENOMIC DNA]</scope>
    <source>
        <strain evidence="15">B10K-CU-031-07</strain>
        <tissue evidence="15">Muscle</tissue>
    </source>
</reference>
<dbReference type="GO" id="GO:0005634">
    <property type="term" value="C:nucleus"/>
    <property type="evidence" value="ECO:0007669"/>
    <property type="project" value="UniProtKB-UniRule"/>
</dbReference>
<evidence type="ECO:0000259" key="14">
    <source>
        <dbReference type="PROSITE" id="PS50118"/>
    </source>
</evidence>
<keyword evidence="8 12" id="KW-0539">Nucleus</keyword>
<dbReference type="Proteomes" id="UP000531151">
    <property type="component" value="Unassembled WGS sequence"/>
</dbReference>
<keyword evidence="16" id="KW-1185">Reference proteome</keyword>
<organism evidence="15 16">
    <name type="scientific">Geococcyx californianus</name>
    <name type="common">Greater roadrunner</name>
    <name type="synonym">Saurothera californiana</name>
    <dbReference type="NCBI Taxonomy" id="8947"/>
    <lineage>
        <taxon>Eukaryota</taxon>
        <taxon>Metazoa</taxon>
        <taxon>Chordata</taxon>
        <taxon>Craniata</taxon>
        <taxon>Vertebrata</taxon>
        <taxon>Euteleostomi</taxon>
        <taxon>Archelosauria</taxon>
        <taxon>Archosauria</taxon>
        <taxon>Dinosauria</taxon>
        <taxon>Saurischia</taxon>
        <taxon>Theropoda</taxon>
        <taxon>Coelurosauria</taxon>
        <taxon>Aves</taxon>
        <taxon>Neognathae</taxon>
        <taxon>Neoaves</taxon>
        <taxon>Otidimorphae</taxon>
        <taxon>Cuculiformes</taxon>
        <taxon>Neomorphidae</taxon>
        <taxon>Geococcyx</taxon>
    </lineage>
</organism>
<keyword evidence="5 12" id="KW-0238">DNA-binding</keyword>
<evidence type="ECO:0000256" key="5">
    <source>
        <dbReference type="ARBA" id="ARBA00023125"/>
    </source>
</evidence>
<dbReference type="SMART" id="SM00398">
    <property type="entry name" value="HMG"/>
    <property type="match status" value="1"/>
</dbReference>
<evidence type="ECO:0000256" key="10">
    <source>
        <dbReference type="ARBA" id="ARBA00063959"/>
    </source>
</evidence>
<evidence type="ECO:0000256" key="8">
    <source>
        <dbReference type="ARBA" id="ARBA00023242"/>
    </source>
</evidence>
<dbReference type="PROSITE" id="PS50118">
    <property type="entry name" value="HMG_BOX_2"/>
    <property type="match status" value="1"/>
</dbReference>
<comment type="subcellular location">
    <subcellularLocation>
        <location evidence="1">Cytoplasm</location>
    </subcellularLocation>
</comment>
<dbReference type="PANTHER" id="PTHR47279">
    <property type="entry name" value="TRANSCRIPTION FACTOR SOX-30"/>
    <property type="match status" value="1"/>
</dbReference>
<keyword evidence="6" id="KW-0010">Activator</keyword>
<dbReference type="GO" id="GO:0005737">
    <property type="term" value="C:cytoplasm"/>
    <property type="evidence" value="ECO:0007669"/>
    <property type="project" value="UniProtKB-SubCell"/>
</dbReference>
<comment type="caution">
    <text evidence="15">The sequence shown here is derived from an EMBL/GenBank/DDBJ whole genome shotgun (WGS) entry which is preliminary data.</text>
</comment>